<sequence>MNLTVKDKILISTFAALTAIGAFIRIPVPYVPFTMQFFFCSISAIILGAKKGALSQLLYVLIGLIGIPVFTRGGGPQYIFQPTFGYLIGLILSSYIIGKVISKKKNSFKNVFLANIIGVIVIYLIGVPYFYFINKYYLGANISISFAIYYGFLLTIPGDIVKVLITSLVGVRLTSSLNHEIVA</sequence>
<feature type="transmembrane region" description="Helical" evidence="1">
    <location>
        <begin position="79"/>
        <end position="98"/>
    </location>
</feature>
<dbReference type="PANTHER" id="PTHR34295:SF1">
    <property type="entry name" value="BIOTIN TRANSPORTER BIOY"/>
    <property type="match status" value="1"/>
</dbReference>
<dbReference type="PIRSF" id="PIRSF016661">
    <property type="entry name" value="BioY"/>
    <property type="match status" value="1"/>
</dbReference>
<feature type="transmembrane region" description="Helical" evidence="1">
    <location>
        <begin position="56"/>
        <end position="73"/>
    </location>
</feature>
<dbReference type="GO" id="GO:0005886">
    <property type="term" value="C:plasma membrane"/>
    <property type="evidence" value="ECO:0007669"/>
    <property type="project" value="InterPro"/>
</dbReference>
<feature type="transmembrane region" description="Helical" evidence="1">
    <location>
        <begin position="110"/>
        <end position="131"/>
    </location>
</feature>
<dbReference type="PANTHER" id="PTHR34295">
    <property type="entry name" value="BIOTIN TRANSPORTER BIOY"/>
    <property type="match status" value="1"/>
</dbReference>
<proteinExistence type="predicted"/>
<dbReference type="InterPro" id="IPR003784">
    <property type="entry name" value="BioY"/>
</dbReference>
<evidence type="ECO:0000256" key="1">
    <source>
        <dbReference type="SAM" id="Phobius"/>
    </source>
</evidence>
<keyword evidence="1" id="KW-0812">Transmembrane</keyword>
<organism evidence="2">
    <name type="scientific">bioreactor metagenome</name>
    <dbReference type="NCBI Taxonomy" id="1076179"/>
    <lineage>
        <taxon>unclassified sequences</taxon>
        <taxon>metagenomes</taxon>
        <taxon>ecological metagenomes</taxon>
    </lineage>
</organism>
<keyword evidence="1" id="KW-0472">Membrane</keyword>
<reference evidence="2" key="1">
    <citation type="submission" date="2019-08" db="EMBL/GenBank/DDBJ databases">
        <authorList>
            <person name="Kucharzyk K."/>
            <person name="Murdoch R.W."/>
            <person name="Higgins S."/>
            <person name="Loffler F."/>
        </authorList>
    </citation>
    <scope>NUCLEOTIDE SEQUENCE</scope>
</reference>
<comment type="caution">
    <text evidence="2">The sequence shown here is derived from an EMBL/GenBank/DDBJ whole genome shotgun (WGS) entry which is preliminary data.</text>
</comment>
<accession>A0A644WXP0</accession>
<dbReference type="EMBL" id="VSSQ01001444">
    <property type="protein sequence ID" value="MPM08381.1"/>
    <property type="molecule type" value="Genomic_DNA"/>
</dbReference>
<name>A0A644WXP0_9ZZZZ</name>
<dbReference type="GO" id="GO:0015225">
    <property type="term" value="F:biotin transmembrane transporter activity"/>
    <property type="evidence" value="ECO:0007669"/>
    <property type="project" value="InterPro"/>
</dbReference>
<protein>
    <submittedName>
        <fullName evidence="2">Biotin transporter BioY</fullName>
    </submittedName>
</protein>
<keyword evidence="1" id="KW-1133">Transmembrane helix</keyword>
<dbReference type="AlphaFoldDB" id="A0A644WXP0"/>
<feature type="transmembrane region" description="Helical" evidence="1">
    <location>
        <begin position="33"/>
        <end position="49"/>
    </location>
</feature>
<gene>
    <name evidence="2" type="primary">bioY_8</name>
    <name evidence="2" type="ORF">SDC9_54693</name>
</gene>
<dbReference type="Gene3D" id="1.10.1760.20">
    <property type="match status" value="1"/>
</dbReference>
<evidence type="ECO:0000313" key="2">
    <source>
        <dbReference type="EMBL" id="MPM08381.1"/>
    </source>
</evidence>
<dbReference type="Pfam" id="PF02632">
    <property type="entry name" value="BioY"/>
    <property type="match status" value="1"/>
</dbReference>
<feature type="transmembrane region" description="Helical" evidence="1">
    <location>
        <begin position="9"/>
        <end position="27"/>
    </location>
</feature>